<keyword evidence="2" id="KW-1185">Reference proteome</keyword>
<dbReference type="RefSeq" id="WP_231106296.1">
    <property type="nucleotide sequence ID" value="NZ_BJNN01000201.1"/>
</dbReference>
<protein>
    <submittedName>
        <fullName evidence="1">Uncharacterized protein</fullName>
    </submittedName>
</protein>
<name>A0ABQ0SJ59_NOVHA</name>
<reference evidence="1 2" key="1">
    <citation type="submission" date="2019-06" db="EMBL/GenBank/DDBJ databases">
        <title>Whole genome shotgun sequence of Komagataeibacter hansenii NBRC 14820.</title>
        <authorList>
            <person name="Hosoyama A."/>
            <person name="Uohara A."/>
            <person name="Ohji S."/>
            <person name="Ichikawa N."/>
        </authorList>
    </citation>
    <scope>NUCLEOTIDE SEQUENCE [LARGE SCALE GENOMIC DNA]</scope>
    <source>
        <strain evidence="1 2">NBRC 14820</strain>
    </source>
</reference>
<organism evidence="1 2">
    <name type="scientific">Novacetimonas hansenii</name>
    <name type="common">Komagataeibacter hansenii</name>
    <dbReference type="NCBI Taxonomy" id="436"/>
    <lineage>
        <taxon>Bacteria</taxon>
        <taxon>Pseudomonadati</taxon>
        <taxon>Pseudomonadota</taxon>
        <taxon>Alphaproteobacteria</taxon>
        <taxon>Acetobacterales</taxon>
        <taxon>Acetobacteraceae</taxon>
        <taxon>Novacetimonas</taxon>
    </lineage>
</organism>
<gene>
    <name evidence="1" type="ORF">GHA01_31440</name>
</gene>
<accession>A0ABQ0SJ59</accession>
<dbReference type="Proteomes" id="UP000319478">
    <property type="component" value="Unassembled WGS sequence"/>
</dbReference>
<comment type="caution">
    <text evidence="1">The sequence shown here is derived from an EMBL/GenBank/DDBJ whole genome shotgun (WGS) entry which is preliminary data.</text>
</comment>
<evidence type="ECO:0000313" key="2">
    <source>
        <dbReference type="Proteomes" id="UP000319478"/>
    </source>
</evidence>
<sequence length="271" mass="30060">MIRNSIPSVTFDTNTLNSVLYPETSQRENNGEAEIVRSSIISGRLRGFFCETLITLEGITKRDRPSAMGSTHINVKTHQTDAQNIGIRIGIGFTPPTININHMNRINDALSLKILPLITGMEMGNFHLDDKIYPLYKPDGGITELVRCMDKVHELSRSLGCKGVGKAAAIELGVKLTKKYGSGKDELFHRGLGRAETKAERENVAKVVAEWADGDSIAAHYGFGMDLFCSEDFGRSSKKASVLDEDHRRWLKSDFDIGFVTLIDLARMLTE</sequence>
<dbReference type="EMBL" id="BJNN01000201">
    <property type="protein sequence ID" value="GEC65295.1"/>
    <property type="molecule type" value="Genomic_DNA"/>
</dbReference>
<evidence type="ECO:0000313" key="1">
    <source>
        <dbReference type="EMBL" id="GEC65295.1"/>
    </source>
</evidence>
<proteinExistence type="predicted"/>